<dbReference type="EMBL" id="JAOVKC010000811">
    <property type="protein sequence ID" value="MCV5625780.1"/>
    <property type="molecule type" value="Genomic_DNA"/>
</dbReference>
<keyword evidence="1" id="KW-0680">Restriction system</keyword>
<accession>A0AAP3EMN5</accession>
<dbReference type="Pfam" id="PF18766">
    <property type="entry name" value="SWI2_SNF2"/>
    <property type="match status" value="1"/>
</dbReference>
<dbReference type="PANTHER" id="PTHR30195">
    <property type="entry name" value="TYPE I SITE-SPECIFIC DEOXYRIBONUCLEASE PROTEIN SUBUNIT M AND R"/>
    <property type="match status" value="1"/>
</dbReference>
<sequence>QKFSPEEGENAHPILNGRSNIVVISDEAHRSQYGIKANLDRKTGVYKYGYAKHMRDALPNASFLGFTGTPVSAEDRDTRAVFGDYVSIYDIQDAV</sequence>
<dbReference type="GO" id="GO:0009307">
    <property type="term" value="P:DNA restriction-modification system"/>
    <property type="evidence" value="ECO:0007669"/>
    <property type="project" value="UniProtKB-KW"/>
</dbReference>
<keyword evidence="3" id="KW-0067">ATP-binding</keyword>
<dbReference type="GO" id="GO:0004386">
    <property type="term" value="F:helicase activity"/>
    <property type="evidence" value="ECO:0007669"/>
    <property type="project" value="UniProtKB-KW"/>
</dbReference>
<keyword evidence="3" id="KW-0378">Hydrolase</keyword>
<evidence type="ECO:0000313" key="3">
    <source>
        <dbReference type="EMBL" id="MCV5625780.1"/>
    </source>
</evidence>
<dbReference type="Proteomes" id="UP001208624">
    <property type="component" value="Unassembled WGS sequence"/>
</dbReference>
<comment type="caution">
    <text evidence="3">The sequence shown here is derived from an EMBL/GenBank/DDBJ whole genome shotgun (WGS) entry which is preliminary data.</text>
</comment>
<evidence type="ECO:0000259" key="2">
    <source>
        <dbReference type="Pfam" id="PF18766"/>
    </source>
</evidence>
<organism evidence="3 4">
    <name type="scientific">Escherichia coli</name>
    <dbReference type="NCBI Taxonomy" id="562"/>
    <lineage>
        <taxon>Bacteria</taxon>
        <taxon>Pseudomonadati</taxon>
        <taxon>Pseudomonadota</taxon>
        <taxon>Gammaproteobacteria</taxon>
        <taxon>Enterobacterales</taxon>
        <taxon>Enterobacteriaceae</taxon>
        <taxon>Escherichia</taxon>
    </lineage>
</organism>
<proteinExistence type="predicted"/>
<dbReference type="InterPro" id="IPR027417">
    <property type="entry name" value="P-loop_NTPase"/>
</dbReference>
<dbReference type="AlphaFoldDB" id="A0AAP3EMN5"/>
<evidence type="ECO:0000313" key="4">
    <source>
        <dbReference type="Proteomes" id="UP001208624"/>
    </source>
</evidence>
<feature type="non-terminal residue" evidence="3">
    <location>
        <position position="1"/>
    </location>
</feature>
<dbReference type="Gene3D" id="3.40.50.300">
    <property type="entry name" value="P-loop containing nucleotide triphosphate hydrolases"/>
    <property type="match status" value="1"/>
</dbReference>
<protein>
    <submittedName>
        <fullName evidence="3">DEAD/DEAH box helicase family protein</fullName>
    </submittedName>
</protein>
<name>A0AAP3EMN5_ECOLX</name>
<dbReference type="InterPro" id="IPR051268">
    <property type="entry name" value="Type-I_R_enzyme_R_subunit"/>
</dbReference>
<dbReference type="SUPFAM" id="SSF52540">
    <property type="entry name" value="P-loop containing nucleoside triphosphate hydrolases"/>
    <property type="match status" value="1"/>
</dbReference>
<keyword evidence="3" id="KW-0547">Nucleotide-binding</keyword>
<feature type="domain" description="SWI2/SNF2 ATPase" evidence="2">
    <location>
        <begin position="1"/>
        <end position="95"/>
    </location>
</feature>
<gene>
    <name evidence="3" type="ORF">OFN31_29515</name>
</gene>
<keyword evidence="3" id="KW-0347">Helicase</keyword>
<dbReference type="PANTHER" id="PTHR30195:SF15">
    <property type="entry name" value="TYPE I RESTRICTION ENZYME HINDI ENDONUCLEASE SUBUNIT"/>
    <property type="match status" value="1"/>
</dbReference>
<dbReference type="InterPro" id="IPR040980">
    <property type="entry name" value="SWI2_SNF2"/>
</dbReference>
<evidence type="ECO:0000256" key="1">
    <source>
        <dbReference type="ARBA" id="ARBA00022747"/>
    </source>
</evidence>
<reference evidence="3" key="1">
    <citation type="submission" date="2023-06" db="EMBL/GenBank/DDBJ databases">
        <title>Deciphering the underlying mechanisms mediating the transmission of blaNDM gene from human to animals in China.</title>
        <authorList>
            <person name="Chen K."/>
            <person name="Chen S."/>
        </authorList>
    </citation>
    <scope>NUCLEOTIDE SEQUENCE</scope>
    <source>
        <strain evidence="3">1199</strain>
    </source>
</reference>
<feature type="non-terminal residue" evidence="3">
    <location>
        <position position="95"/>
    </location>
</feature>